<organism evidence="1 2">
    <name type="scientific">Lentilactobacillus parafarraginis F0439</name>
    <dbReference type="NCBI Taxonomy" id="797515"/>
    <lineage>
        <taxon>Bacteria</taxon>
        <taxon>Bacillati</taxon>
        <taxon>Bacillota</taxon>
        <taxon>Bacilli</taxon>
        <taxon>Lactobacillales</taxon>
        <taxon>Lactobacillaceae</taxon>
        <taxon>Lentilactobacillus</taxon>
    </lineage>
</organism>
<evidence type="ECO:0000313" key="1">
    <source>
        <dbReference type="EMBL" id="EHL98460.1"/>
    </source>
</evidence>
<dbReference type="STRING" id="797515.HMPREF9103_01503"/>
<protein>
    <submittedName>
        <fullName evidence="1">Uncharacterized protein</fullName>
    </submittedName>
</protein>
<dbReference type="EMBL" id="AGEY01000073">
    <property type="protein sequence ID" value="EHL98460.1"/>
    <property type="molecule type" value="Genomic_DNA"/>
</dbReference>
<keyword evidence="2" id="KW-1185">Reference proteome</keyword>
<dbReference type="AlphaFoldDB" id="G9ZP49"/>
<gene>
    <name evidence="1" type="ORF">HMPREF9103_01503</name>
</gene>
<dbReference type="Proteomes" id="UP000004625">
    <property type="component" value="Unassembled WGS sequence"/>
</dbReference>
<sequence length="43" mass="4905">MTTFAHFGINPSLRPLFRNLVHLSALTTRLSPCRIFGNYAKLE</sequence>
<comment type="caution">
    <text evidence="1">The sequence shown here is derived from an EMBL/GenBank/DDBJ whole genome shotgun (WGS) entry which is preliminary data.</text>
</comment>
<dbReference type="HOGENOM" id="CLU_3235274_0_0_9"/>
<reference evidence="1 2" key="1">
    <citation type="submission" date="2011-09" db="EMBL/GenBank/DDBJ databases">
        <authorList>
            <person name="Weinstock G."/>
            <person name="Sodergren E."/>
            <person name="Clifton S."/>
            <person name="Fulton L."/>
            <person name="Fulton B."/>
            <person name="Courtney L."/>
            <person name="Fronick C."/>
            <person name="Harrison M."/>
            <person name="Strong C."/>
            <person name="Farmer C."/>
            <person name="Delahaunty K."/>
            <person name="Markovic C."/>
            <person name="Hall O."/>
            <person name="Minx P."/>
            <person name="Tomlinson C."/>
            <person name="Mitreva M."/>
            <person name="Hou S."/>
            <person name="Chen J."/>
            <person name="Wollam A."/>
            <person name="Pepin K.H."/>
            <person name="Johnson M."/>
            <person name="Bhonagiri V."/>
            <person name="Zhang X."/>
            <person name="Suruliraj S."/>
            <person name="Warren W."/>
            <person name="Chinwalla A."/>
            <person name="Mardis E.R."/>
            <person name="Wilson R.K."/>
        </authorList>
    </citation>
    <scope>NUCLEOTIDE SEQUENCE [LARGE SCALE GENOMIC DNA]</scope>
    <source>
        <strain evidence="1 2">F0439</strain>
    </source>
</reference>
<accession>G9ZP49</accession>
<proteinExistence type="predicted"/>
<name>G9ZP49_9LACO</name>
<evidence type="ECO:0000313" key="2">
    <source>
        <dbReference type="Proteomes" id="UP000004625"/>
    </source>
</evidence>